<accession>A0A4Q0YE28</accession>
<dbReference type="AlphaFoldDB" id="A0A4Q0YE28"/>
<proteinExistence type="predicted"/>
<reference evidence="1 2" key="1">
    <citation type="submission" date="2017-10" db="EMBL/GenBank/DDBJ databases">
        <title>Genomics of the genus Arcobacter.</title>
        <authorList>
            <person name="Perez-Cataluna A."/>
            <person name="Figueras M.J."/>
        </authorList>
    </citation>
    <scope>NUCLEOTIDE SEQUENCE [LARGE SCALE GENOMIC DNA]</scope>
    <source>
        <strain evidence="1 2">CECT 8993</strain>
    </source>
</reference>
<name>A0A4Q0YE28_9BACT</name>
<evidence type="ECO:0000313" key="2">
    <source>
        <dbReference type="Proteomes" id="UP000290172"/>
    </source>
</evidence>
<dbReference type="EMBL" id="PDKJ01000006">
    <property type="protein sequence ID" value="RXJ68315.1"/>
    <property type="molecule type" value="Genomic_DNA"/>
</dbReference>
<protein>
    <submittedName>
        <fullName evidence="1">Uncharacterized protein</fullName>
    </submittedName>
</protein>
<comment type="caution">
    <text evidence="1">The sequence shown here is derived from an EMBL/GenBank/DDBJ whole genome shotgun (WGS) entry which is preliminary data.</text>
</comment>
<evidence type="ECO:0000313" key="1">
    <source>
        <dbReference type="EMBL" id="RXJ68315.1"/>
    </source>
</evidence>
<sequence length="220" mass="25656">MKGKKGIVLLITLMFTLSISALILKNLDDSGKYINGTNIDNYYVKILISVDNLKEELVNYLFKHKKDLLNILEDERVKEGFDLNYGDIQSNISFKLYEDVYNINLLVENDFTKYKDIEELFLDNNVAGFDKFKNLVSITIKKYGEITNFKQIEVLLEEFASQMDNNSIMDIKQYLSFVGDENSNYVKCFLKVKYNDEISFSDFIIDLKAKNTRGFNIVFR</sequence>
<dbReference type="Proteomes" id="UP000290172">
    <property type="component" value="Unassembled WGS sequence"/>
</dbReference>
<dbReference type="RefSeq" id="WP_128981147.1">
    <property type="nucleotide sequence ID" value="NZ_PDKJ01000006.1"/>
</dbReference>
<gene>
    <name evidence="1" type="ORF">CRV08_08675</name>
</gene>
<organism evidence="1 2">
    <name type="scientific">Halarcobacter ebronensis</name>
    <dbReference type="NCBI Taxonomy" id="1462615"/>
    <lineage>
        <taxon>Bacteria</taxon>
        <taxon>Pseudomonadati</taxon>
        <taxon>Campylobacterota</taxon>
        <taxon>Epsilonproteobacteria</taxon>
        <taxon>Campylobacterales</taxon>
        <taxon>Arcobacteraceae</taxon>
        <taxon>Halarcobacter</taxon>
    </lineage>
</organism>